<dbReference type="Gene3D" id="1.10.10.10">
    <property type="entry name" value="Winged helix-like DNA-binding domain superfamily/Winged helix DNA-binding domain"/>
    <property type="match status" value="1"/>
</dbReference>
<gene>
    <name evidence="3" type="ORF">EI42_05203</name>
</gene>
<accession>A0A326U0W1</accession>
<organism evidence="3 4">
    <name type="scientific">Thermosporothrix hazakensis</name>
    <dbReference type="NCBI Taxonomy" id="644383"/>
    <lineage>
        <taxon>Bacteria</taxon>
        <taxon>Bacillati</taxon>
        <taxon>Chloroflexota</taxon>
        <taxon>Ktedonobacteria</taxon>
        <taxon>Ktedonobacterales</taxon>
        <taxon>Thermosporotrichaceae</taxon>
        <taxon>Thermosporothrix</taxon>
    </lineage>
</organism>
<dbReference type="NCBIfam" id="TIGR00738">
    <property type="entry name" value="rrf2_super"/>
    <property type="match status" value="1"/>
</dbReference>
<dbReference type="PANTHER" id="PTHR33221:SF5">
    <property type="entry name" value="HTH-TYPE TRANSCRIPTIONAL REGULATOR ISCR"/>
    <property type="match status" value="1"/>
</dbReference>
<evidence type="ECO:0000313" key="3">
    <source>
        <dbReference type="EMBL" id="PZW22991.1"/>
    </source>
</evidence>
<dbReference type="GO" id="GO:0005829">
    <property type="term" value="C:cytosol"/>
    <property type="evidence" value="ECO:0007669"/>
    <property type="project" value="TreeGrafter"/>
</dbReference>
<name>A0A326U0W1_THEHA</name>
<dbReference type="InterPro" id="IPR036388">
    <property type="entry name" value="WH-like_DNA-bd_sf"/>
</dbReference>
<reference evidence="3 4" key="1">
    <citation type="submission" date="2018-06" db="EMBL/GenBank/DDBJ databases">
        <title>Genomic Encyclopedia of Archaeal and Bacterial Type Strains, Phase II (KMG-II): from individual species to whole genera.</title>
        <authorList>
            <person name="Goeker M."/>
        </authorList>
    </citation>
    <scope>NUCLEOTIDE SEQUENCE [LARGE SCALE GENOMIC DNA]</scope>
    <source>
        <strain evidence="3 4">ATCC BAA-1881</strain>
    </source>
</reference>
<dbReference type="PANTHER" id="PTHR33221">
    <property type="entry name" value="WINGED HELIX-TURN-HELIX TRANSCRIPTIONAL REGULATOR, RRF2 FAMILY"/>
    <property type="match status" value="1"/>
</dbReference>
<protein>
    <submittedName>
        <fullName evidence="3">BadM/Rrf2 family transcriptional regulator</fullName>
    </submittedName>
</protein>
<evidence type="ECO:0000256" key="1">
    <source>
        <dbReference type="ARBA" id="ARBA00023125"/>
    </source>
</evidence>
<comment type="caution">
    <text evidence="3">The sequence shown here is derived from an EMBL/GenBank/DDBJ whole genome shotgun (WGS) entry which is preliminary data.</text>
</comment>
<dbReference type="EMBL" id="QKUF01000028">
    <property type="protein sequence ID" value="PZW22991.1"/>
    <property type="molecule type" value="Genomic_DNA"/>
</dbReference>
<dbReference type="OrthoDB" id="9808360at2"/>
<dbReference type="PROSITE" id="PS51197">
    <property type="entry name" value="HTH_RRF2_2"/>
    <property type="match status" value="1"/>
</dbReference>
<dbReference type="GO" id="GO:0003700">
    <property type="term" value="F:DNA-binding transcription factor activity"/>
    <property type="evidence" value="ECO:0007669"/>
    <property type="project" value="TreeGrafter"/>
</dbReference>
<dbReference type="InterPro" id="IPR000944">
    <property type="entry name" value="Tscrpt_reg_Rrf2"/>
</dbReference>
<dbReference type="Pfam" id="PF02082">
    <property type="entry name" value="Rrf2"/>
    <property type="match status" value="1"/>
</dbReference>
<dbReference type="SUPFAM" id="SSF46785">
    <property type="entry name" value="Winged helix' DNA-binding domain"/>
    <property type="match status" value="1"/>
</dbReference>
<keyword evidence="1" id="KW-0238">DNA-binding</keyword>
<dbReference type="AlphaFoldDB" id="A0A326U0W1"/>
<evidence type="ECO:0000313" key="4">
    <source>
        <dbReference type="Proteomes" id="UP000248806"/>
    </source>
</evidence>
<sequence>MLRVSTKGEYGVRIMVDLARHYGGRPRSLTDISQTEMLPLAYLEQLVKLLREAEPPLVISTRGAHGGYRLSRRPDEISMGEVVRVLEGPISPMICATEGEMSQVCGFLDSCKTKYLWARVRDAVAQTLDTITLADLVAESARFPENQEQSSTQFISLSDVRPSISTGGSLKKQTESPSLPG</sequence>
<dbReference type="InterPro" id="IPR036390">
    <property type="entry name" value="WH_DNA-bd_sf"/>
</dbReference>
<keyword evidence="4" id="KW-1185">Reference proteome</keyword>
<evidence type="ECO:0000256" key="2">
    <source>
        <dbReference type="SAM" id="MobiDB-lite"/>
    </source>
</evidence>
<dbReference type="GO" id="GO:0003677">
    <property type="term" value="F:DNA binding"/>
    <property type="evidence" value="ECO:0007669"/>
    <property type="project" value="UniProtKB-KW"/>
</dbReference>
<dbReference type="Proteomes" id="UP000248806">
    <property type="component" value="Unassembled WGS sequence"/>
</dbReference>
<dbReference type="RefSeq" id="WP_111325484.1">
    <property type="nucleotide sequence ID" value="NZ_BIFX01000001.1"/>
</dbReference>
<proteinExistence type="predicted"/>
<feature type="region of interest" description="Disordered" evidence="2">
    <location>
        <begin position="148"/>
        <end position="181"/>
    </location>
</feature>